<dbReference type="GO" id="GO:0009263">
    <property type="term" value="P:deoxyribonucleotide biosynthetic process"/>
    <property type="evidence" value="ECO:0007669"/>
    <property type="project" value="UniProtKB-KW"/>
</dbReference>
<feature type="domain" description="ATP-cone" evidence="14">
    <location>
        <begin position="1"/>
        <end position="92"/>
    </location>
</feature>
<evidence type="ECO:0000256" key="9">
    <source>
        <dbReference type="ARBA" id="ARBA00024942"/>
    </source>
</evidence>
<gene>
    <name evidence="15" type="primary">RRM1</name>
    <name evidence="15" type="ORF">HDU87_000072</name>
</gene>
<dbReference type="CDD" id="cd01679">
    <property type="entry name" value="RNR_I"/>
    <property type="match status" value="1"/>
</dbReference>
<keyword evidence="3" id="KW-0021">Allosteric enzyme</keyword>
<dbReference type="SUPFAM" id="SSF51998">
    <property type="entry name" value="PFL-like glycyl radical enzymes"/>
    <property type="match status" value="1"/>
</dbReference>
<feature type="region of interest" description="Disordered" evidence="13">
    <location>
        <begin position="763"/>
        <end position="789"/>
    </location>
</feature>
<dbReference type="AlphaFoldDB" id="A0AAD5TS94"/>
<dbReference type="EMBL" id="JADGJQ010000001">
    <property type="protein sequence ID" value="KAJ3185451.1"/>
    <property type="molecule type" value="Genomic_DNA"/>
</dbReference>
<dbReference type="GO" id="GO:0005524">
    <property type="term" value="F:ATP binding"/>
    <property type="evidence" value="ECO:0007669"/>
    <property type="project" value="UniProtKB-UniRule"/>
</dbReference>
<dbReference type="Pfam" id="PF03477">
    <property type="entry name" value="ATP-cone"/>
    <property type="match status" value="1"/>
</dbReference>
<comment type="similarity">
    <text evidence="1 12">Belongs to the ribonucleoside diphosphate reductase large chain family.</text>
</comment>
<dbReference type="Pfam" id="PF02867">
    <property type="entry name" value="Ribonuc_red_lgC"/>
    <property type="match status" value="1"/>
</dbReference>
<dbReference type="InterPro" id="IPR013346">
    <property type="entry name" value="NrdE_NrdA_C"/>
</dbReference>
<keyword evidence="8" id="KW-1015">Disulfide bond</keyword>
<dbReference type="PROSITE" id="PS00089">
    <property type="entry name" value="RIBORED_LARGE"/>
    <property type="match status" value="1"/>
</dbReference>
<keyword evidence="7 12" id="KW-0215">Deoxyribonucleotide synthesis</keyword>
<evidence type="ECO:0000256" key="12">
    <source>
        <dbReference type="RuleBase" id="RU003410"/>
    </source>
</evidence>
<evidence type="ECO:0000256" key="1">
    <source>
        <dbReference type="ARBA" id="ARBA00010406"/>
    </source>
</evidence>
<dbReference type="FunFam" id="3.20.70.20:FF:000001">
    <property type="entry name" value="Ribonucleoside-diphosphate reductase"/>
    <property type="match status" value="1"/>
</dbReference>
<evidence type="ECO:0000256" key="8">
    <source>
        <dbReference type="ARBA" id="ARBA00023157"/>
    </source>
</evidence>
<keyword evidence="16" id="KW-1185">Reference proteome</keyword>
<dbReference type="InterPro" id="IPR039718">
    <property type="entry name" value="Rrm1"/>
</dbReference>
<dbReference type="Proteomes" id="UP001212152">
    <property type="component" value="Unassembled WGS sequence"/>
</dbReference>
<evidence type="ECO:0000256" key="2">
    <source>
        <dbReference type="ARBA" id="ARBA00012274"/>
    </source>
</evidence>
<feature type="compositionally biased region" description="Acidic residues" evidence="13">
    <location>
        <begin position="771"/>
        <end position="787"/>
    </location>
</feature>
<keyword evidence="5 11" id="KW-0067">ATP-binding</keyword>
<dbReference type="PROSITE" id="PS51161">
    <property type="entry name" value="ATP_CONE"/>
    <property type="match status" value="1"/>
</dbReference>
<comment type="function">
    <text evidence="9 12">Provides the precursors necessary for DNA synthesis. Catalyzes the biosynthesis of deoxyribonucleotides from the corresponding ribonucleotides.</text>
</comment>
<dbReference type="InterPro" id="IPR005144">
    <property type="entry name" value="ATP-cone_dom"/>
</dbReference>
<dbReference type="Pfam" id="PF00317">
    <property type="entry name" value="Ribonuc_red_lgN"/>
    <property type="match status" value="1"/>
</dbReference>
<dbReference type="Gene3D" id="3.20.70.20">
    <property type="match status" value="1"/>
</dbReference>
<evidence type="ECO:0000256" key="13">
    <source>
        <dbReference type="SAM" id="MobiDB-lite"/>
    </source>
</evidence>
<evidence type="ECO:0000256" key="4">
    <source>
        <dbReference type="ARBA" id="ARBA00022741"/>
    </source>
</evidence>
<proteinExistence type="inferred from homology"/>
<name>A0AAD5TS94_9FUNG</name>
<reference evidence="15" key="1">
    <citation type="submission" date="2020-05" db="EMBL/GenBank/DDBJ databases">
        <title>Phylogenomic resolution of chytrid fungi.</title>
        <authorList>
            <person name="Stajich J.E."/>
            <person name="Amses K."/>
            <person name="Simmons R."/>
            <person name="Seto K."/>
            <person name="Myers J."/>
            <person name="Bonds A."/>
            <person name="Quandt C.A."/>
            <person name="Barry K."/>
            <person name="Liu P."/>
            <person name="Grigoriev I."/>
            <person name="Longcore J.E."/>
            <person name="James T.Y."/>
        </authorList>
    </citation>
    <scope>NUCLEOTIDE SEQUENCE</scope>
    <source>
        <strain evidence="15">JEL0379</strain>
    </source>
</reference>
<keyword evidence="4 11" id="KW-0547">Nucleotide-binding</keyword>
<accession>A0AAD5TS94</accession>
<dbReference type="InterPro" id="IPR008926">
    <property type="entry name" value="RNR_R1-su_N"/>
</dbReference>
<dbReference type="PANTHER" id="PTHR11573:SF6">
    <property type="entry name" value="RIBONUCLEOSIDE-DIPHOSPHATE REDUCTASE LARGE SUBUNIT"/>
    <property type="match status" value="1"/>
</dbReference>
<evidence type="ECO:0000256" key="5">
    <source>
        <dbReference type="ARBA" id="ARBA00022840"/>
    </source>
</evidence>
<dbReference type="EC" id="1.17.4.1" evidence="2 12"/>
<comment type="catalytic activity">
    <reaction evidence="10 12">
        <text>a 2'-deoxyribonucleoside 5'-diphosphate + [thioredoxin]-disulfide + H2O = a ribonucleoside 5'-diphosphate + [thioredoxin]-dithiol</text>
        <dbReference type="Rhea" id="RHEA:23252"/>
        <dbReference type="Rhea" id="RHEA-COMP:10698"/>
        <dbReference type="Rhea" id="RHEA-COMP:10700"/>
        <dbReference type="ChEBI" id="CHEBI:15377"/>
        <dbReference type="ChEBI" id="CHEBI:29950"/>
        <dbReference type="ChEBI" id="CHEBI:50058"/>
        <dbReference type="ChEBI" id="CHEBI:57930"/>
        <dbReference type="ChEBI" id="CHEBI:73316"/>
        <dbReference type="EC" id="1.17.4.1"/>
    </reaction>
</comment>
<evidence type="ECO:0000259" key="14">
    <source>
        <dbReference type="PROSITE" id="PS51161"/>
    </source>
</evidence>
<dbReference type="GO" id="GO:0005971">
    <property type="term" value="C:ribonucleoside-diphosphate reductase complex"/>
    <property type="evidence" value="ECO:0007669"/>
    <property type="project" value="TreeGrafter"/>
</dbReference>
<keyword evidence="6 12" id="KW-0560">Oxidoreductase</keyword>
<comment type="caution">
    <text evidence="15">The sequence shown here is derived from an EMBL/GenBank/DDBJ whole genome shotgun (WGS) entry which is preliminary data.</text>
</comment>
<dbReference type="PANTHER" id="PTHR11573">
    <property type="entry name" value="RIBONUCLEOSIDE-DIPHOSPHATE REDUCTASE LARGE CHAIN"/>
    <property type="match status" value="1"/>
</dbReference>
<evidence type="ECO:0000313" key="15">
    <source>
        <dbReference type="EMBL" id="KAJ3185451.1"/>
    </source>
</evidence>
<dbReference type="InterPro" id="IPR013509">
    <property type="entry name" value="RNR_lsu_N"/>
</dbReference>
<evidence type="ECO:0000256" key="3">
    <source>
        <dbReference type="ARBA" id="ARBA00022533"/>
    </source>
</evidence>
<organism evidence="15 16">
    <name type="scientific">Geranomyces variabilis</name>
    <dbReference type="NCBI Taxonomy" id="109894"/>
    <lineage>
        <taxon>Eukaryota</taxon>
        <taxon>Fungi</taxon>
        <taxon>Fungi incertae sedis</taxon>
        <taxon>Chytridiomycota</taxon>
        <taxon>Chytridiomycota incertae sedis</taxon>
        <taxon>Chytridiomycetes</taxon>
        <taxon>Spizellomycetales</taxon>
        <taxon>Powellomycetaceae</taxon>
        <taxon>Geranomyces</taxon>
    </lineage>
</organism>
<evidence type="ECO:0000256" key="6">
    <source>
        <dbReference type="ARBA" id="ARBA00023002"/>
    </source>
</evidence>
<dbReference type="PRINTS" id="PR01183">
    <property type="entry name" value="RIBORDTASEM1"/>
</dbReference>
<sequence>MFVIKRDGRPEKVAFDKIISRLSKLCYGLDAKFVDPAEVAQKVVSGVYPGVTTVELDNLAAETAAYLTTKHPDYALLAARIAVANLHKETKKQFTQVMEDLYRYVNPKNDKPSPMISEETFAHIQKHADRLNSAIIYDRDFNYNYFGFKTMERSYLLRINGKVAERPQHMLMRVAVGIHGDDIEAAIETYEYLSEKYFTHASPTLFNAGTPRPQCSSCFLLTMRDDSIEGIYDTLKTCAMISKTAGGIGLNIHKIRALGSYIAGTNGQSNGIMPMLRVYNNTARYVDQGGNKRPGAFAIYLEPWHADIFQFLDLKKNTGKEEHRARELFYALWISDLFMERVESNGDWSLFCPSEAPDLEEVYGKEFKELYTRYEREGRARKVVKAQKLWYAILDAQVETGTPFMLYKDACNEKSNQKNLGTIKCSNLCTEIVQYSSPEEVAVCNLASISLPNFVNKVDGKPTYDFQKLREVVHVMTRNLNKIIDINYYPVPEARLSNMKHRPIGLGVQGLADAFIKMRLPFDSPEAGVLNRQIFETLYFAALEASCDLAEKLGAYETYEGSPVSQGILQPDMWGVKVSDDLWDWTALRARIAKHGVRNSLLVAPMPTASTSQILGNNECFEPYTSNIYTRRVLSGEFQIVNQHLLKDLTELNLWNDNMKNRIIADNGSIAKIANIPAELKAIYKTVWELSQKTIIDMAATRGAFIDQSQSLNIHLAEANYGKLTSMHFYGWKKGLKTGMYYLRTRPAADAIQFTVNQQQLKADRKTDADAAGDEDATNGDEDEDDNMAAVSCSLNDPDACVMCSG</sequence>
<dbReference type="SUPFAM" id="SSF48168">
    <property type="entry name" value="R1 subunit of ribonucleotide reductase, N-terminal domain"/>
    <property type="match status" value="1"/>
</dbReference>
<evidence type="ECO:0000313" key="16">
    <source>
        <dbReference type="Proteomes" id="UP001212152"/>
    </source>
</evidence>
<evidence type="ECO:0000256" key="11">
    <source>
        <dbReference type="PROSITE-ProRule" id="PRU00492"/>
    </source>
</evidence>
<evidence type="ECO:0000256" key="10">
    <source>
        <dbReference type="ARBA" id="ARBA00047754"/>
    </source>
</evidence>
<protein>
    <recommendedName>
        <fullName evidence="2 12">Ribonucleoside-diphosphate reductase</fullName>
        <ecNumber evidence="2 12">1.17.4.1</ecNumber>
    </recommendedName>
</protein>
<evidence type="ECO:0000256" key="7">
    <source>
        <dbReference type="ARBA" id="ARBA00023116"/>
    </source>
</evidence>
<dbReference type="GO" id="GO:0004748">
    <property type="term" value="F:ribonucleoside-diphosphate reductase activity, thioredoxin disulfide as acceptor"/>
    <property type="evidence" value="ECO:0007669"/>
    <property type="project" value="UniProtKB-EC"/>
</dbReference>
<dbReference type="InterPro" id="IPR000788">
    <property type="entry name" value="RNR_lg_C"/>
</dbReference>
<dbReference type="NCBIfam" id="TIGR02506">
    <property type="entry name" value="NrdE_NrdA"/>
    <property type="match status" value="1"/>
</dbReference>